<name>A0ACB8WHX2_9TELE</name>
<dbReference type="Proteomes" id="UP000831701">
    <property type="component" value="Chromosome 10"/>
</dbReference>
<comment type="caution">
    <text evidence="1">The sequence shown here is derived from an EMBL/GenBank/DDBJ whole genome shotgun (WGS) entry which is preliminary data.</text>
</comment>
<dbReference type="EMBL" id="CM041540">
    <property type="protein sequence ID" value="KAI3366862.1"/>
    <property type="molecule type" value="Genomic_DNA"/>
</dbReference>
<sequence length="535" mass="58191">MLHLLLVIIVKEFFEKRKMQQRLKNLGISLPASPGSSSGSLDLVTLFIVNQIAAKKENKGPPKVAVLGSSKGGSKHKRNEPLVLPMSPCSPSQLSLVESQPQYSVQGARKRKQVVSQGFKQHKLSPVLESAFSDNSASDYLPPITDGLSPFSTSSASSGQGGVVNNTEARDHVRHKAFSLNQLQNREPALDFTLNQSETEQQYEEDIFRGFSTDGCEREVCLEHNNGPMNGCDCSPSYSCQGGYLSSDSADDDESCLPCLQVSYMDQASCSDSLYPNLGLQVNPEQRHNQPRLLTPLVKPTMNFRDDQTLMLNVACPDKNLGSTCQQTGSNIAQTSEPCKCNKTCKDAETQTINDSTAEMCDASTQCSLVADSATAGSNLCLPPVDVSVQHPATGRQTDAAAYPNTHTPSSSQAKSGGKHTPWSETISRAGSPSDSSIINKFTAHNSGSKVIQQRPTNPFAEALSITDGRGKENRECKHERRQQENGRLIEDLSNEERVEVTSAIGVNRLSEKAETLEEIADILVLLKQRKTEGW</sequence>
<organism evidence="1 2">
    <name type="scientific">Scortum barcoo</name>
    <name type="common">barcoo grunter</name>
    <dbReference type="NCBI Taxonomy" id="214431"/>
    <lineage>
        <taxon>Eukaryota</taxon>
        <taxon>Metazoa</taxon>
        <taxon>Chordata</taxon>
        <taxon>Craniata</taxon>
        <taxon>Vertebrata</taxon>
        <taxon>Euteleostomi</taxon>
        <taxon>Actinopterygii</taxon>
        <taxon>Neopterygii</taxon>
        <taxon>Teleostei</taxon>
        <taxon>Neoteleostei</taxon>
        <taxon>Acanthomorphata</taxon>
        <taxon>Eupercaria</taxon>
        <taxon>Centrarchiformes</taxon>
        <taxon>Terapontoidei</taxon>
        <taxon>Terapontidae</taxon>
        <taxon>Scortum</taxon>
    </lineage>
</organism>
<accession>A0ACB8WHX2</accession>
<keyword evidence="2" id="KW-1185">Reference proteome</keyword>
<evidence type="ECO:0000313" key="1">
    <source>
        <dbReference type="EMBL" id="KAI3366862.1"/>
    </source>
</evidence>
<protein>
    <submittedName>
        <fullName evidence="1">Uncharacterized protein</fullName>
    </submittedName>
</protein>
<proteinExistence type="predicted"/>
<evidence type="ECO:0000313" key="2">
    <source>
        <dbReference type="Proteomes" id="UP000831701"/>
    </source>
</evidence>
<reference evidence="1" key="1">
    <citation type="submission" date="2022-04" db="EMBL/GenBank/DDBJ databases">
        <title>Jade perch genome.</title>
        <authorList>
            <person name="Chao B."/>
        </authorList>
    </citation>
    <scope>NUCLEOTIDE SEQUENCE</scope>
    <source>
        <strain evidence="1">CB-2022</strain>
    </source>
</reference>
<gene>
    <name evidence="1" type="ORF">L3Q82_009517</name>
</gene>